<reference evidence="4" key="1">
    <citation type="submission" date="2022-10" db="EMBL/GenBank/DDBJ databases">
        <title>The complete genomes of actinobacterial strains from the NBC collection.</title>
        <authorList>
            <person name="Joergensen T.S."/>
            <person name="Alvarez Arevalo M."/>
            <person name="Sterndorff E.B."/>
            <person name="Faurdal D."/>
            <person name="Vuksanovic O."/>
            <person name="Mourched A.-S."/>
            <person name="Charusanti P."/>
            <person name="Shaw S."/>
            <person name="Blin K."/>
            <person name="Weber T."/>
        </authorList>
    </citation>
    <scope>NUCLEOTIDE SEQUENCE</scope>
    <source>
        <strain evidence="4">NBC_01393</strain>
    </source>
</reference>
<evidence type="ECO:0000256" key="2">
    <source>
        <dbReference type="SAM" id="MobiDB-lite"/>
    </source>
</evidence>
<proteinExistence type="inferred from homology"/>
<evidence type="ECO:0000313" key="4">
    <source>
        <dbReference type="EMBL" id="WTZ13610.1"/>
    </source>
</evidence>
<name>A0AAU3I8R6_9ACTN</name>
<dbReference type="InterPro" id="IPR008462">
    <property type="entry name" value="CsbD"/>
</dbReference>
<dbReference type="InterPro" id="IPR036629">
    <property type="entry name" value="YjbJ_sf"/>
</dbReference>
<gene>
    <name evidence="4" type="ORF">OG699_39925</name>
</gene>
<comment type="similarity">
    <text evidence="1">Belongs to the UPF0337 (CsbD) family.</text>
</comment>
<dbReference type="Gene3D" id="1.10.1470.10">
    <property type="entry name" value="YjbJ"/>
    <property type="match status" value="1"/>
</dbReference>
<protein>
    <submittedName>
        <fullName evidence="4">CsbD family protein</fullName>
    </submittedName>
</protein>
<evidence type="ECO:0000256" key="1">
    <source>
        <dbReference type="ARBA" id="ARBA00009129"/>
    </source>
</evidence>
<dbReference type="SUPFAM" id="SSF69047">
    <property type="entry name" value="Hypothetical protein YjbJ"/>
    <property type="match status" value="1"/>
</dbReference>
<sequence length="59" mass="6642">MMFQGNAKAKQIKGKVKESVGKALGDTSVQRAGRREQLRGKAQEMTEKATARVRQWTKH</sequence>
<dbReference type="Pfam" id="PF05532">
    <property type="entry name" value="CsbD"/>
    <property type="match status" value="1"/>
</dbReference>
<dbReference type="AlphaFoldDB" id="A0AAU3I8R6"/>
<feature type="compositionally biased region" description="Basic and acidic residues" evidence="2">
    <location>
        <begin position="33"/>
        <end position="50"/>
    </location>
</feature>
<feature type="domain" description="CsbD-like" evidence="3">
    <location>
        <begin position="7"/>
        <end position="53"/>
    </location>
</feature>
<evidence type="ECO:0000259" key="3">
    <source>
        <dbReference type="Pfam" id="PF05532"/>
    </source>
</evidence>
<dbReference type="EMBL" id="CP109546">
    <property type="protein sequence ID" value="WTZ13610.1"/>
    <property type="molecule type" value="Genomic_DNA"/>
</dbReference>
<organism evidence="4">
    <name type="scientific">Streptomyces sp. NBC_01393</name>
    <dbReference type="NCBI Taxonomy" id="2903851"/>
    <lineage>
        <taxon>Bacteria</taxon>
        <taxon>Bacillati</taxon>
        <taxon>Actinomycetota</taxon>
        <taxon>Actinomycetes</taxon>
        <taxon>Kitasatosporales</taxon>
        <taxon>Streptomycetaceae</taxon>
        <taxon>Streptomyces</taxon>
    </lineage>
</organism>
<feature type="region of interest" description="Disordered" evidence="2">
    <location>
        <begin position="23"/>
        <end position="59"/>
    </location>
</feature>
<accession>A0AAU3I8R6</accession>